<evidence type="ECO:0000259" key="1">
    <source>
        <dbReference type="PROSITE" id="PS50405"/>
    </source>
</evidence>
<dbReference type="PROSITE" id="PS50405">
    <property type="entry name" value="GST_CTER"/>
    <property type="match status" value="1"/>
</dbReference>
<dbReference type="CDD" id="cd00299">
    <property type="entry name" value="GST_C_family"/>
    <property type="match status" value="1"/>
</dbReference>
<proteinExistence type="predicted"/>
<dbReference type="SUPFAM" id="SSF47616">
    <property type="entry name" value="GST C-terminal domain-like"/>
    <property type="match status" value="1"/>
</dbReference>
<dbReference type="Proteomes" id="UP000694548">
    <property type="component" value="Unassembled WGS sequence"/>
</dbReference>
<sequence>ARLGALNLWGPDGGGMLAGHEKFSNRCGRSSQLVPSAAATGNESDQWEWVFVLTSACFAAQSLFYERFVPENERHDSARKRNGEDLKNEIKLWEGYMQNSSGDFLAGKTFSMADVIVFPVIAFLFRFGLNEEHFPKLAAYHELLKNRPSIKASWPPICLKLMSEDGHKDVF</sequence>
<dbReference type="GeneTree" id="ENSGT00940000168907"/>
<dbReference type="InterPro" id="IPR036282">
    <property type="entry name" value="Glutathione-S-Trfase_C_sf"/>
</dbReference>
<evidence type="ECO:0000313" key="2">
    <source>
        <dbReference type="Ensembl" id="ENSNFUP00015030779.1"/>
    </source>
</evidence>
<evidence type="ECO:0000313" key="3">
    <source>
        <dbReference type="Proteomes" id="UP000694548"/>
    </source>
</evidence>
<protein>
    <recommendedName>
        <fullName evidence="1">GST C-terminal domain-containing protein</fullName>
    </recommendedName>
</protein>
<reference evidence="2" key="1">
    <citation type="submission" date="2025-08" db="UniProtKB">
        <authorList>
            <consortium name="Ensembl"/>
        </authorList>
    </citation>
    <scope>IDENTIFICATION</scope>
</reference>
<dbReference type="PANTHER" id="PTHR44051">
    <property type="entry name" value="GLUTATHIONE S-TRANSFERASE-RELATED"/>
    <property type="match status" value="1"/>
</dbReference>
<name>A0A8C6NWQ6_NOTFU</name>
<reference evidence="2" key="2">
    <citation type="submission" date="2025-09" db="UniProtKB">
        <authorList>
            <consortium name="Ensembl"/>
        </authorList>
    </citation>
    <scope>IDENTIFICATION</scope>
</reference>
<dbReference type="Pfam" id="PF14497">
    <property type="entry name" value="GST_C_3"/>
    <property type="match status" value="1"/>
</dbReference>
<dbReference type="AlphaFoldDB" id="A0A8C6NWQ6"/>
<dbReference type="Ensembl" id="ENSNFUT00015032163.1">
    <property type="protein sequence ID" value="ENSNFUP00015030779.1"/>
    <property type="gene ID" value="ENSNFUG00015014908.1"/>
</dbReference>
<feature type="domain" description="GST C-terminal" evidence="1">
    <location>
        <begin position="37"/>
        <end position="171"/>
    </location>
</feature>
<dbReference type="PANTHER" id="PTHR44051:SF8">
    <property type="entry name" value="GLUTATHIONE S-TRANSFERASE GSTA"/>
    <property type="match status" value="1"/>
</dbReference>
<dbReference type="InterPro" id="IPR004046">
    <property type="entry name" value="GST_C"/>
</dbReference>
<accession>A0A8C6NWQ6</accession>
<organism evidence="2 3">
    <name type="scientific">Nothobranchius furzeri</name>
    <name type="common">Turquoise killifish</name>
    <dbReference type="NCBI Taxonomy" id="105023"/>
    <lineage>
        <taxon>Eukaryota</taxon>
        <taxon>Metazoa</taxon>
        <taxon>Chordata</taxon>
        <taxon>Craniata</taxon>
        <taxon>Vertebrata</taxon>
        <taxon>Euteleostomi</taxon>
        <taxon>Actinopterygii</taxon>
        <taxon>Neopterygii</taxon>
        <taxon>Teleostei</taxon>
        <taxon>Neoteleostei</taxon>
        <taxon>Acanthomorphata</taxon>
        <taxon>Ovalentaria</taxon>
        <taxon>Atherinomorphae</taxon>
        <taxon>Cyprinodontiformes</taxon>
        <taxon>Nothobranchiidae</taxon>
        <taxon>Nothobranchius</taxon>
    </lineage>
</organism>
<dbReference type="Gene3D" id="1.20.1050.10">
    <property type="match status" value="1"/>
</dbReference>
<dbReference type="InterPro" id="IPR010987">
    <property type="entry name" value="Glutathione-S-Trfase_C-like"/>
</dbReference>
<keyword evidence="3" id="KW-1185">Reference proteome</keyword>